<dbReference type="GO" id="GO:0030313">
    <property type="term" value="C:cell envelope"/>
    <property type="evidence" value="ECO:0007669"/>
    <property type="project" value="TreeGrafter"/>
</dbReference>
<dbReference type="PANTHER" id="PTHR30097">
    <property type="entry name" value="CATION EFFLUX SYSTEM PROTEIN CUSB"/>
    <property type="match status" value="1"/>
</dbReference>
<dbReference type="RefSeq" id="WP_039140824.1">
    <property type="nucleotide sequence ID" value="NZ_JSVC01000015.1"/>
</dbReference>
<evidence type="ECO:0000256" key="2">
    <source>
        <dbReference type="ARBA" id="ARBA00022448"/>
    </source>
</evidence>
<dbReference type="Gene3D" id="1.10.287.470">
    <property type="entry name" value="Helix hairpin bin"/>
    <property type="match status" value="1"/>
</dbReference>
<name>A0A0C1L3I0_9BACT</name>
<evidence type="ECO:0000313" key="6">
    <source>
        <dbReference type="Proteomes" id="UP000031408"/>
    </source>
</evidence>
<evidence type="ECO:0000256" key="3">
    <source>
        <dbReference type="SAM" id="SignalP"/>
    </source>
</evidence>
<dbReference type="SUPFAM" id="SSF111369">
    <property type="entry name" value="HlyD-like secretion proteins"/>
    <property type="match status" value="1"/>
</dbReference>
<dbReference type="Gene3D" id="2.40.30.170">
    <property type="match status" value="1"/>
</dbReference>
<feature type="signal peptide" evidence="3">
    <location>
        <begin position="1"/>
        <end position="22"/>
    </location>
</feature>
<proteinExistence type="inferred from homology"/>
<dbReference type="GO" id="GO:0060003">
    <property type="term" value="P:copper ion export"/>
    <property type="evidence" value="ECO:0007669"/>
    <property type="project" value="TreeGrafter"/>
</dbReference>
<dbReference type="AlphaFoldDB" id="A0A0C1L3I0"/>
<organism evidence="5 6">
    <name type="scientific">Flavihumibacter solisilvae</name>
    <dbReference type="NCBI Taxonomy" id="1349421"/>
    <lineage>
        <taxon>Bacteria</taxon>
        <taxon>Pseudomonadati</taxon>
        <taxon>Bacteroidota</taxon>
        <taxon>Chitinophagia</taxon>
        <taxon>Chitinophagales</taxon>
        <taxon>Chitinophagaceae</taxon>
        <taxon>Flavihumibacter</taxon>
    </lineage>
</organism>
<feature type="chain" id="PRO_5002135386" evidence="3">
    <location>
        <begin position="23"/>
        <end position="380"/>
    </location>
</feature>
<dbReference type="Proteomes" id="UP000031408">
    <property type="component" value="Unassembled WGS sequence"/>
</dbReference>
<dbReference type="NCBIfam" id="TIGR01730">
    <property type="entry name" value="RND_mfp"/>
    <property type="match status" value="1"/>
</dbReference>
<evidence type="ECO:0000256" key="1">
    <source>
        <dbReference type="ARBA" id="ARBA00009477"/>
    </source>
</evidence>
<dbReference type="InterPro" id="IPR006143">
    <property type="entry name" value="RND_pump_MFP"/>
</dbReference>
<dbReference type="STRING" id="1349421.OI18_14370"/>
<dbReference type="Gene3D" id="2.40.420.20">
    <property type="match status" value="1"/>
</dbReference>
<reference evidence="5 6" key="1">
    <citation type="submission" date="2014-11" db="EMBL/GenBank/DDBJ databases">
        <title>Genome sequence of Flavihumibacter solisilvae 3-3.</title>
        <authorList>
            <person name="Zhou G."/>
            <person name="Li M."/>
            <person name="Wang G."/>
        </authorList>
    </citation>
    <scope>NUCLEOTIDE SEQUENCE [LARGE SCALE GENOMIC DNA]</scope>
    <source>
        <strain evidence="5 6">3-3</strain>
    </source>
</reference>
<sequence>MKIQNKILNLLLLLVMAGCASPANEEAPAENKQPEEIVELSEEQLKNAGIVVGQANDTVVSSELRVNGMIDVPPQNIVSVSFPLGGYLKSTKLLPGMHVSRGEVIGMIEDQALVQLQQDYLVTKSKLEYLRQEYERQKLLNEQQVNAGKVFEQAATDYRSQQVLLKGFSEKLQLVGIDPARLDESNLSRSVALRSPINGYVSRVNVNIGKYVNPTDVLFELINPDDMHGALTVFEKDISKVRIGQKVIMQFVDDPERTYNGEVIVFTRNVDESRSGIVHCHFETMPKNLMPGMFLNARILLDKRQALVVPDEAIVRFGGRQYVFAKEGPNRFRMVEVKVDTVSVDQLGITSADQTLKESQLVLRNAHAVLGKMKNTAEEE</sequence>
<dbReference type="InterPro" id="IPR058647">
    <property type="entry name" value="BSH_CzcB-like"/>
</dbReference>
<comment type="similarity">
    <text evidence="1">Belongs to the membrane fusion protein (MFP) (TC 8.A.1) family.</text>
</comment>
<dbReference type="GO" id="GO:0016020">
    <property type="term" value="C:membrane"/>
    <property type="evidence" value="ECO:0007669"/>
    <property type="project" value="InterPro"/>
</dbReference>
<dbReference type="Pfam" id="PF25973">
    <property type="entry name" value="BSH_CzcB"/>
    <property type="match status" value="1"/>
</dbReference>
<keyword evidence="6" id="KW-1185">Reference proteome</keyword>
<comment type="caution">
    <text evidence="5">The sequence shown here is derived from an EMBL/GenBank/DDBJ whole genome shotgun (WGS) entry which is preliminary data.</text>
</comment>
<keyword evidence="3" id="KW-0732">Signal</keyword>
<protein>
    <submittedName>
        <fullName evidence="5">Hemolysin D</fullName>
    </submittedName>
</protein>
<evidence type="ECO:0000259" key="4">
    <source>
        <dbReference type="Pfam" id="PF25973"/>
    </source>
</evidence>
<evidence type="ECO:0000313" key="5">
    <source>
        <dbReference type="EMBL" id="KIC94161.1"/>
    </source>
</evidence>
<feature type="domain" description="CzcB-like barrel-sandwich hybrid" evidence="4">
    <location>
        <begin position="77"/>
        <end position="221"/>
    </location>
</feature>
<keyword evidence="2" id="KW-0813">Transport</keyword>
<accession>A0A0C1L3I0</accession>
<dbReference type="GO" id="GO:0022857">
    <property type="term" value="F:transmembrane transporter activity"/>
    <property type="evidence" value="ECO:0007669"/>
    <property type="project" value="InterPro"/>
</dbReference>
<dbReference type="PANTHER" id="PTHR30097:SF4">
    <property type="entry name" value="SLR6042 PROTEIN"/>
    <property type="match status" value="1"/>
</dbReference>
<dbReference type="GO" id="GO:0015679">
    <property type="term" value="P:plasma membrane copper ion transport"/>
    <property type="evidence" value="ECO:0007669"/>
    <property type="project" value="TreeGrafter"/>
</dbReference>
<gene>
    <name evidence="5" type="ORF">OI18_14370</name>
</gene>
<dbReference type="InterPro" id="IPR051909">
    <property type="entry name" value="MFP_Cation_Efflux"/>
</dbReference>
<dbReference type="PROSITE" id="PS51257">
    <property type="entry name" value="PROKAR_LIPOPROTEIN"/>
    <property type="match status" value="1"/>
</dbReference>
<dbReference type="EMBL" id="JSVC01000015">
    <property type="protein sequence ID" value="KIC94161.1"/>
    <property type="molecule type" value="Genomic_DNA"/>
</dbReference>